<dbReference type="Pfam" id="PF00293">
    <property type="entry name" value="NUDIX"/>
    <property type="match status" value="1"/>
</dbReference>
<dbReference type="Gene3D" id="3.90.79.10">
    <property type="entry name" value="Nucleoside Triphosphate Pyrophosphohydrolase"/>
    <property type="match status" value="1"/>
</dbReference>
<dbReference type="AlphaFoldDB" id="A0A9D1Z3T7"/>
<keyword evidence="2 4" id="KW-0378">Hydrolase</keyword>
<dbReference type="GO" id="GO:0006753">
    <property type="term" value="P:nucleoside phosphate metabolic process"/>
    <property type="evidence" value="ECO:0007669"/>
    <property type="project" value="TreeGrafter"/>
</dbReference>
<dbReference type="SUPFAM" id="SSF55811">
    <property type="entry name" value="Nudix"/>
    <property type="match status" value="1"/>
</dbReference>
<dbReference type="GO" id="GO:0019693">
    <property type="term" value="P:ribose phosphate metabolic process"/>
    <property type="evidence" value="ECO:0007669"/>
    <property type="project" value="TreeGrafter"/>
</dbReference>
<gene>
    <name evidence="4" type="ORF">H9826_05995</name>
</gene>
<evidence type="ECO:0000259" key="3">
    <source>
        <dbReference type="PROSITE" id="PS51462"/>
    </source>
</evidence>
<evidence type="ECO:0000313" key="5">
    <source>
        <dbReference type="Proteomes" id="UP000886824"/>
    </source>
</evidence>
<dbReference type="PANTHER" id="PTHR11839">
    <property type="entry name" value="UDP/ADP-SUGAR PYROPHOSPHATASE"/>
    <property type="match status" value="1"/>
</dbReference>
<reference evidence="4" key="2">
    <citation type="submission" date="2021-04" db="EMBL/GenBank/DDBJ databases">
        <authorList>
            <person name="Gilroy R."/>
        </authorList>
    </citation>
    <scope>NUCLEOTIDE SEQUENCE</scope>
    <source>
        <strain evidence="4">CHK33-7979</strain>
    </source>
</reference>
<comment type="cofactor">
    <cofactor evidence="1">
        <name>Mg(2+)</name>
        <dbReference type="ChEBI" id="CHEBI:18420"/>
    </cofactor>
</comment>
<evidence type="ECO:0000256" key="1">
    <source>
        <dbReference type="ARBA" id="ARBA00001946"/>
    </source>
</evidence>
<dbReference type="InterPro" id="IPR015797">
    <property type="entry name" value="NUDIX_hydrolase-like_dom_sf"/>
</dbReference>
<dbReference type="EMBL" id="DXCX01000060">
    <property type="protein sequence ID" value="HIY73509.1"/>
    <property type="molecule type" value="Genomic_DNA"/>
</dbReference>
<protein>
    <submittedName>
        <fullName evidence="4">NUDIX hydrolase</fullName>
    </submittedName>
</protein>
<dbReference type="Proteomes" id="UP000886824">
    <property type="component" value="Unassembled WGS sequence"/>
</dbReference>
<dbReference type="CDD" id="cd03424">
    <property type="entry name" value="NUDIX_ADPRase_Nudt5_UGPPase_Nudt14"/>
    <property type="match status" value="1"/>
</dbReference>
<dbReference type="GO" id="GO:0005829">
    <property type="term" value="C:cytosol"/>
    <property type="evidence" value="ECO:0007669"/>
    <property type="project" value="TreeGrafter"/>
</dbReference>
<dbReference type="GO" id="GO:0016787">
    <property type="term" value="F:hydrolase activity"/>
    <property type="evidence" value="ECO:0007669"/>
    <property type="project" value="UniProtKB-KW"/>
</dbReference>
<dbReference type="FunFam" id="3.90.79.10:FF:000024">
    <property type="entry name" value="ADP-ribose pyrophosphatase"/>
    <property type="match status" value="1"/>
</dbReference>
<accession>A0A9D1Z3T7</accession>
<organism evidence="4 5">
    <name type="scientific">Candidatus Intestinimonas merdavium</name>
    <dbReference type="NCBI Taxonomy" id="2838622"/>
    <lineage>
        <taxon>Bacteria</taxon>
        <taxon>Bacillati</taxon>
        <taxon>Bacillota</taxon>
        <taxon>Clostridia</taxon>
        <taxon>Eubacteriales</taxon>
        <taxon>Intestinimonas</taxon>
    </lineage>
</organism>
<evidence type="ECO:0000313" key="4">
    <source>
        <dbReference type="EMBL" id="HIY73509.1"/>
    </source>
</evidence>
<evidence type="ECO:0000256" key="2">
    <source>
        <dbReference type="ARBA" id="ARBA00022801"/>
    </source>
</evidence>
<sequence length="178" mass="19650">MDMYEKTISSKSIFQGVIVDLRVDRVILPNGAEAGREVVSHPGGVCVVPYHDDGTVTVVRQFRYPFGTVITELPAGKLERGEDHRLAGIRELEEETGLTADSFEYMGGLLSSPGFSDEVLHLYLARGLHQGPCRPDPDEFLELQRVPFQELLEQAMDGRLQDAKTVAGLLKTKVLLGL</sequence>
<dbReference type="InterPro" id="IPR000086">
    <property type="entry name" value="NUDIX_hydrolase_dom"/>
</dbReference>
<proteinExistence type="predicted"/>
<name>A0A9D1Z3T7_9FIRM</name>
<comment type="caution">
    <text evidence="4">The sequence shown here is derived from an EMBL/GenBank/DDBJ whole genome shotgun (WGS) entry which is preliminary data.</text>
</comment>
<reference evidence="4" key="1">
    <citation type="journal article" date="2021" name="PeerJ">
        <title>Extensive microbial diversity within the chicken gut microbiome revealed by metagenomics and culture.</title>
        <authorList>
            <person name="Gilroy R."/>
            <person name="Ravi A."/>
            <person name="Getino M."/>
            <person name="Pursley I."/>
            <person name="Horton D.L."/>
            <person name="Alikhan N.F."/>
            <person name="Baker D."/>
            <person name="Gharbi K."/>
            <person name="Hall N."/>
            <person name="Watson M."/>
            <person name="Adriaenssens E.M."/>
            <person name="Foster-Nyarko E."/>
            <person name="Jarju S."/>
            <person name="Secka A."/>
            <person name="Antonio M."/>
            <person name="Oren A."/>
            <person name="Chaudhuri R.R."/>
            <person name="La Ragione R."/>
            <person name="Hildebrand F."/>
            <person name="Pallen M.J."/>
        </authorList>
    </citation>
    <scope>NUCLEOTIDE SEQUENCE</scope>
    <source>
        <strain evidence="4">CHK33-7979</strain>
    </source>
</reference>
<dbReference type="PANTHER" id="PTHR11839:SF18">
    <property type="entry name" value="NUDIX HYDROLASE DOMAIN-CONTAINING PROTEIN"/>
    <property type="match status" value="1"/>
</dbReference>
<feature type="domain" description="Nudix hydrolase" evidence="3">
    <location>
        <begin position="40"/>
        <end position="168"/>
    </location>
</feature>
<dbReference type="PROSITE" id="PS51462">
    <property type="entry name" value="NUDIX"/>
    <property type="match status" value="1"/>
</dbReference>